<reference evidence="1 2" key="1">
    <citation type="journal article" date="2019" name="Nat. Ecol. Evol.">
        <title>Megaphylogeny resolves global patterns of mushroom evolution.</title>
        <authorList>
            <person name="Varga T."/>
            <person name="Krizsan K."/>
            <person name="Foldi C."/>
            <person name="Dima B."/>
            <person name="Sanchez-Garcia M."/>
            <person name="Sanchez-Ramirez S."/>
            <person name="Szollosi G.J."/>
            <person name="Szarkandi J.G."/>
            <person name="Papp V."/>
            <person name="Albert L."/>
            <person name="Andreopoulos W."/>
            <person name="Angelini C."/>
            <person name="Antonin V."/>
            <person name="Barry K.W."/>
            <person name="Bougher N.L."/>
            <person name="Buchanan P."/>
            <person name="Buyck B."/>
            <person name="Bense V."/>
            <person name="Catcheside P."/>
            <person name="Chovatia M."/>
            <person name="Cooper J."/>
            <person name="Damon W."/>
            <person name="Desjardin D."/>
            <person name="Finy P."/>
            <person name="Geml J."/>
            <person name="Haridas S."/>
            <person name="Hughes K."/>
            <person name="Justo A."/>
            <person name="Karasinski D."/>
            <person name="Kautmanova I."/>
            <person name="Kiss B."/>
            <person name="Kocsube S."/>
            <person name="Kotiranta H."/>
            <person name="LaButti K.M."/>
            <person name="Lechner B.E."/>
            <person name="Liimatainen K."/>
            <person name="Lipzen A."/>
            <person name="Lukacs Z."/>
            <person name="Mihaltcheva S."/>
            <person name="Morgado L.N."/>
            <person name="Niskanen T."/>
            <person name="Noordeloos M.E."/>
            <person name="Ohm R.A."/>
            <person name="Ortiz-Santana B."/>
            <person name="Ovrebo C."/>
            <person name="Racz N."/>
            <person name="Riley R."/>
            <person name="Savchenko A."/>
            <person name="Shiryaev A."/>
            <person name="Soop K."/>
            <person name="Spirin V."/>
            <person name="Szebenyi C."/>
            <person name="Tomsovsky M."/>
            <person name="Tulloss R.E."/>
            <person name="Uehling J."/>
            <person name="Grigoriev I.V."/>
            <person name="Vagvolgyi C."/>
            <person name="Papp T."/>
            <person name="Martin F.M."/>
            <person name="Miettinen O."/>
            <person name="Hibbett D.S."/>
            <person name="Nagy L.G."/>
        </authorList>
    </citation>
    <scope>NUCLEOTIDE SEQUENCE [LARGE SCALE GENOMIC DNA]</scope>
    <source>
        <strain evidence="1 2">CBS 962.96</strain>
    </source>
</reference>
<gene>
    <name evidence="1" type="ORF">K435DRAFT_880015</name>
</gene>
<name>A0A4S8KKA4_DENBC</name>
<dbReference type="EMBL" id="ML181402">
    <property type="protein sequence ID" value="THU75899.1"/>
    <property type="molecule type" value="Genomic_DNA"/>
</dbReference>
<proteinExistence type="predicted"/>
<evidence type="ECO:0000313" key="1">
    <source>
        <dbReference type="EMBL" id="THU75899.1"/>
    </source>
</evidence>
<dbReference type="AlphaFoldDB" id="A0A4S8KKA4"/>
<organism evidence="1 2">
    <name type="scientific">Dendrothele bispora (strain CBS 962.96)</name>
    <dbReference type="NCBI Taxonomy" id="1314807"/>
    <lineage>
        <taxon>Eukaryota</taxon>
        <taxon>Fungi</taxon>
        <taxon>Dikarya</taxon>
        <taxon>Basidiomycota</taxon>
        <taxon>Agaricomycotina</taxon>
        <taxon>Agaricomycetes</taxon>
        <taxon>Agaricomycetidae</taxon>
        <taxon>Agaricales</taxon>
        <taxon>Agaricales incertae sedis</taxon>
        <taxon>Dendrothele</taxon>
    </lineage>
</organism>
<dbReference type="Proteomes" id="UP000297245">
    <property type="component" value="Unassembled WGS sequence"/>
</dbReference>
<accession>A0A4S8KKA4</accession>
<sequence length="55" mass="6224">MCELREKSSQPACRDFRLICVKILGKKPQQVFLEDSGDDEIGHRDSCLRLSDVAS</sequence>
<keyword evidence="2" id="KW-1185">Reference proteome</keyword>
<evidence type="ECO:0000313" key="2">
    <source>
        <dbReference type="Proteomes" id="UP000297245"/>
    </source>
</evidence>
<protein>
    <submittedName>
        <fullName evidence="1">Uncharacterized protein</fullName>
    </submittedName>
</protein>